<evidence type="ECO:0000256" key="19">
    <source>
        <dbReference type="ARBA" id="ARBA00059245"/>
    </source>
</evidence>
<evidence type="ECO:0000256" key="2">
    <source>
        <dbReference type="ARBA" id="ARBA00004606"/>
    </source>
</evidence>
<name>A0AA36BKB2_OCTVU</name>
<evidence type="ECO:0000256" key="4">
    <source>
        <dbReference type="ARBA" id="ARBA00006462"/>
    </source>
</evidence>
<evidence type="ECO:0000313" key="22">
    <source>
        <dbReference type="EMBL" id="CAI9736000.1"/>
    </source>
</evidence>
<keyword evidence="7" id="KW-0328">Glycosyltransferase</keyword>
<evidence type="ECO:0000256" key="8">
    <source>
        <dbReference type="ARBA" id="ARBA00022679"/>
    </source>
</evidence>
<dbReference type="EC" id="2.4.1.122" evidence="6"/>
<dbReference type="GO" id="GO:0016020">
    <property type="term" value="C:membrane"/>
    <property type="evidence" value="ECO:0007669"/>
    <property type="project" value="UniProtKB-SubCell"/>
</dbReference>
<dbReference type="AlphaFoldDB" id="A0AA36BKB2"/>
<dbReference type="PANTHER" id="PTHR23033">
    <property type="entry name" value="BETA1,3-GALACTOSYLTRANSFERASE"/>
    <property type="match status" value="1"/>
</dbReference>
<evidence type="ECO:0000256" key="6">
    <source>
        <dbReference type="ARBA" id="ARBA00012557"/>
    </source>
</evidence>
<dbReference type="GO" id="GO:0016263">
    <property type="term" value="F:glycoprotein-N-acetylgalactosamine 3-beta-galactosyltransferase activity"/>
    <property type="evidence" value="ECO:0007669"/>
    <property type="project" value="UniProtKB-EC"/>
</dbReference>
<keyword evidence="14 20" id="KW-0472">Membrane</keyword>
<keyword evidence="11" id="KW-0547">Nucleotide-binding</keyword>
<keyword evidence="9 20" id="KW-0812">Transmembrane</keyword>
<reference evidence="22" key="1">
    <citation type="submission" date="2023-08" db="EMBL/GenBank/DDBJ databases">
        <authorList>
            <person name="Alioto T."/>
            <person name="Alioto T."/>
            <person name="Gomez Garrido J."/>
        </authorList>
    </citation>
    <scope>NUCLEOTIDE SEQUENCE</scope>
</reference>
<evidence type="ECO:0000256" key="5">
    <source>
        <dbReference type="ARBA" id="ARBA00011748"/>
    </source>
</evidence>
<dbReference type="EMBL" id="OX597831">
    <property type="protein sequence ID" value="CAI9736000.1"/>
    <property type="molecule type" value="Genomic_DNA"/>
</dbReference>
<dbReference type="Proteomes" id="UP001162480">
    <property type="component" value="Chromosome 18"/>
</dbReference>
<evidence type="ECO:0000256" key="16">
    <source>
        <dbReference type="ARBA" id="ARBA00023180"/>
    </source>
</evidence>
<evidence type="ECO:0000313" key="23">
    <source>
        <dbReference type="Proteomes" id="UP001162480"/>
    </source>
</evidence>
<dbReference type="PANTHER" id="PTHR23033:SF14">
    <property type="entry name" value="GLYCOPROTEIN-N-ACETYLGALACTOSAMINE 3-BETA-GALACTOSYLTRANSFERASE 1-RELATED"/>
    <property type="match status" value="1"/>
</dbReference>
<dbReference type="GO" id="GO:0030145">
    <property type="term" value="F:manganese ion binding"/>
    <property type="evidence" value="ECO:0007669"/>
    <property type="project" value="UniProtKB-ARBA"/>
</dbReference>
<evidence type="ECO:0000256" key="1">
    <source>
        <dbReference type="ARBA" id="ARBA00001936"/>
    </source>
</evidence>
<comment type="pathway">
    <text evidence="3">Protein modification; protein glycosylation.</text>
</comment>
<evidence type="ECO:0000256" key="7">
    <source>
        <dbReference type="ARBA" id="ARBA00022676"/>
    </source>
</evidence>
<keyword evidence="12" id="KW-0735">Signal-anchor</keyword>
<evidence type="ECO:0000256" key="9">
    <source>
        <dbReference type="ARBA" id="ARBA00022692"/>
    </source>
</evidence>
<dbReference type="InterPro" id="IPR026050">
    <property type="entry name" value="C1GALT1/C1GALT1_chp1"/>
</dbReference>
<comment type="cofactor">
    <cofactor evidence="1">
        <name>Mn(2+)</name>
        <dbReference type="ChEBI" id="CHEBI:29035"/>
    </cofactor>
</comment>
<evidence type="ECO:0000256" key="11">
    <source>
        <dbReference type="ARBA" id="ARBA00022741"/>
    </source>
</evidence>
<organism evidence="22 23">
    <name type="scientific">Octopus vulgaris</name>
    <name type="common">Common octopus</name>
    <dbReference type="NCBI Taxonomy" id="6645"/>
    <lineage>
        <taxon>Eukaryota</taxon>
        <taxon>Metazoa</taxon>
        <taxon>Spiralia</taxon>
        <taxon>Lophotrochozoa</taxon>
        <taxon>Mollusca</taxon>
        <taxon>Cephalopoda</taxon>
        <taxon>Coleoidea</taxon>
        <taxon>Octopodiformes</taxon>
        <taxon>Octopoda</taxon>
        <taxon>Incirrata</taxon>
        <taxon>Octopodidae</taxon>
        <taxon>Octopus</taxon>
    </lineage>
</organism>
<comment type="subunit">
    <text evidence="5">Homodimer; disulfide-linked.</text>
</comment>
<keyword evidence="16" id="KW-0325">Glycoprotein</keyword>
<keyword evidence="13 20" id="KW-1133">Transmembrane helix</keyword>
<keyword evidence="23" id="KW-1185">Reference proteome</keyword>
<keyword evidence="15" id="KW-1015">Disulfide bond</keyword>
<proteinExistence type="inferred from homology"/>
<protein>
    <recommendedName>
        <fullName evidence="18">Glycoprotein-N-acetylgalactosamine 3-beta-galactosyltransferase 1</fullName>
        <ecNumber evidence="6">2.4.1.122</ecNumber>
    </recommendedName>
</protein>
<dbReference type="InterPro" id="IPR003378">
    <property type="entry name" value="Fringe-like_glycosylTrfase"/>
</dbReference>
<feature type="domain" description="Fringe-like glycosyltransferase" evidence="21">
    <location>
        <begin position="104"/>
        <end position="253"/>
    </location>
</feature>
<evidence type="ECO:0000256" key="14">
    <source>
        <dbReference type="ARBA" id="ARBA00023136"/>
    </source>
</evidence>
<feature type="transmembrane region" description="Helical" evidence="20">
    <location>
        <begin position="12"/>
        <end position="32"/>
    </location>
</feature>
<evidence type="ECO:0000256" key="10">
    <source>
        <dbReference type="ARBA" id="ARBA00022723"/>
    </source>
</evidence>
<evidence type="ECO:0000256" key="15">
    <source>
        <dbReference type="ARBA" id="ARBA00023157"/>
    </source>
</evidence>
<evidence type="ECO:0000259" key="21">
    <source>
        <dbReference type="Pfam" id="PF02434"/>
    </source>
</evidence>
<keyword evidence="17" id="KW-0464">Manganese</keyword>
<keyword evidence="10" id="KW-0479">Metal-binding</keyword>
<evidence type="ECO:0000256" key="3">
    <source>
        <dbReference type="ARBA" id="ARBA00004922"/>
    </source>
</evidence>
<evidence type="ECO:0000256" key="18">
    <source>
        <dbReference type="ARBA" id="ARBA00040898"/>
    </source>
</evidence>
<evidence type="ECO:0000256" key="12">
    <source>
        <dbReference type="ARBA" id="ARBA00022968"/>
    </source>
</evidence>
<keyword evidence="8" id="KW-0808">Transferase</keyword>
<evidence type="ECO:0000256" key="20">
    <source>
        <dbReference type="SAM" id="Phobius"/>
    </source>
</evidence>
<dbReference type="FunFam" id="3.90.550.50:FF:000017">
    <property type="entry name" value="Glycoprotein-N-acetylgalactosamine 3-beta-galactosyltransferase 1"/>
    <property type="match status" value="1"/>
</dbReference>
<accession>A0AA36BKB2</accession>
<dbReference type="Gene3D" id="3.90.550.50">
    <property type="match status" value="1"/>
</dbReference>
<sequence>MYTTICRRPQMLLYIVIGISIGLFISMLSNSFQGFPRTKFAVHSNDLNLDLHNSETEHIDEHHEPHDDSHAHHDDYTIADAMKKKIRVLCWVMTSPQSLSTKAIHVKHTWGKRCNKILYMSSVSDPKFPTIGLNISEGRQHLTGKTMQAFRYVYQNHFNDADWFMKADDDTYVIVENLRYFLSTKNPNDPIYFGHHFKTIVKGGYHSGGAGYVLSKEALRRFALLGNSQLCRQDGGAEDAEIGSCLMKLNVTAGKTVDNLGRSRFHCFNLNTHLHGGFPDWFYKYDSNGARSGIHNISDYPITFHYVSPKEMHALEYYVYHLRPFGIVSGAQDLNV</sequence>
<gene>
    <name evidence="22" type="ORF">OCTVUL_1B011401</name>
</gene>
<dbReference type="Pfam" id="PF02434">
    <property type="entry name" value="Fringe"/>
    <property type="match status" value="1"/>
</dbReference>
<comment type="similarity">
    <text evidence="4">Belongs to the glycosyltransferase 31 family. Beta3-Gal-T subfamily.</text>
</comment>
<comment type="subcellular location">
    <subcellularLocation>
        <location evidence="2">Membrane</location>
        <topology evidence="2">Single-pass type II membrane protein</topology>
    </subcellularLocation>
</comment>
<evidence type="ECO:0000256" key="17">
    <source>
        <dbReference type="ARBA" id="ARBA00023211"/>
    </source>
</evidence>
<evidence type="ECO:0000256" key="13">
    <source>
        <dbReference type="ARBA" id="ARBA00022989"/>
    </source>
</evidence>
<dbReference type="GO" id="GO:0000166">
    <property type="term" value="F:nucleotide binding"/>
    <property type="evidence" value="ECO:0007669"/>
    <property type="project" value="UniProtKB-KW"/>
</dbReference>
<comment type="function">
    <text evidence="19">Glycosyltransferase that generates the core 1 O-glycan Gal-beta1-3GalNAc-alpha1-Ser/Thr (T antigen), which is a precursor for many extended O-glycans in glycoproteins.</text>
</comment>